<gene>
    <name evidence="12" type="primary">ftsY</name>
    <name evidence="12" type="ORF">HY544_02995</name>
</gene>
<evidence type="ECO:0000256" key="7">
    <source>
        <dbReference type="ARBA" id="ARBA00023134"/>
    </source>
</evidence>
<evidence type="ECO:0000256" key="4">
    <source>
        <dbReference type="ARBA" id="ARBA00022490"/>
    </source>
</evidence>
<dbReference type="InterPro" id="IPR000897">
    <property type="entry name" value="SRP54_GTPase_dom"/>
</dbReference>
<evidence type="ECO:0000256" key="5">
    <source>
        <dbReference type="ARBA" id="ARBA00022741"/>
    </source>
</evidence>
<evidence type="ECO:0000256" key="1">
    <source>
        <dbReference type="ARBA" id="ARBA00004413"/>
    </source>
</evidence>
<evidence type="ECO:0000313" key="12">
    <source>
        <dbReference type="EMBL" id="MBI4210447.1"/>
    </source>
</evidence>
<dbReference type="Gene3D" id="1.20.120.140">
    <property type="entry name" value="Signal recognition particle SRP54, nucleotide-binding domain"/>
    <property type="match status" value="1"/>
</dbReference>
<dbReference type="GO" id="GO:0005525">
    <property type="term" value="F:GTP binding"/>
    <property type="evidence" value="ECO:0007669"/>
    <property type="project" value="UniProtKB-KW"/>
</dbReference>
<reference evidence="12" key="1">
    <citation type="submission" date="2020-07" db="EMBL/GenBank/DDBJ databases">
        <title>Huge and variable diversity of episymbiotic CPR bacteria and DPANN archaea in groundwater ecosystems.</title>
        <authorList>
            <person name="He C.Y."/>
            <person name="Keren R."/>
            <person name="Whittaker M."/>
            <person name="Farag I.F."/>
            <person name="Doudna J."/>
            <person name="Cate J.H.D."/>
            <person name="Banfield J.F."/>
        </authorList>
    </citation>
    <scope>NUCLEOTIDE SEQUENCE</scope>
    <source>
        <strain evidence="12">NC_groundwater_1296_Ag_S-0.2um_52_80</strain>
    </source>
</reference>
<sequence length="431" mass="46987">MFDFLKKKISGFTEKLKETLQAKRPNENPADAGREEKPAEAATATTPPESVPQPPKIKSIETPAAPEQEKTKEEPQAPEEKPARKERGRARKITSAAKEPKTEEAPEEEAAVAENETGAEGKAAPEKIREGKEDGKRELRARTGILTKIGGFLGGKIKVTEPETREFFDEFELSLLESDVEQDTANAIVKELRERLVGKEIPASADLTKFLKQEIRASLEKIMETPHIDLLAAGKRPTKVLFLGPNGAGKTTTIAKIAKMLMTRGRTCILAAGDTFRAASIEQLETHAARLGIKVVKHQYGSDPAAVAFDAVKAAQAKGIDFVLIDTAGRQETNTNLLGELRKIVRVVQPDMKIYVGEAYTGQALLEQASEFDAAIGIDGFVLTKIDTDAKGGTAISLLHKLHKPILYIGTGQGHDDLLEFRPGFIIDRII</sequence>
<dbReference type="AlphaFoldDB" id="A0A8T3YLD6"/>
<feature type="compositionally biased region" description="Basic and acidic residues" evidence="10">
    <location>
        <begin position="123"/>
        <end position="136"/>
    </location>
</feature>
<keyword evidence="6" id="KW-0378">Hydrolase</keyword>
<dbReference type="InterPro" id="IPR036225">
    <property type="entry name" value="SRP/SRP_N"/>
</dbReference>
<dbReference type="GO" id="GO:0006614">
    <property type="term" value="P:SRP-dependent cotranslational protein targeting to membrane"/>
    <property type="evidence" value="ECO:0007669"/>
    <property type="project" value="InterPro"/>
</dbReference>
<keyword evidence="8" id="KW-0472">Membrane</keyword>
<dbReference type="InterPro" id="IPR042101">
    <property type="entry name" value="SRP54_N_sf"/>
</dbReference>
<dbReference type="PANTHER" id="PTHR43134">
    <property type="entry name" value="SIGNAL RECOGNITION PARTICLE RECEPTOR SUBUNIT ALPHA"/>
    <property type="match status" value="1"/>
</dbReference>
<dbReference type="Proteomes" id="UP000732298">
    <property type="component" value="Unassembled WGS sequence"/>
</dbReference>
<dbReference type="Pfam" id="PF02881">
    <property type="entry name" value="SRP54_N"/>
    <property type="match status" value="1"/>
</dbReference>
<dbReference type="GO" id="GO:0005737">
    <property type="term" value="C:cytoplasm"/>
    <property type="evidence" value="ECO:0007669"/>
    <property type="project" value="UniProtKB-ARBA"/>
</dbReference>
<keyword evidence="9" id="KW-0675">Receptor</keyword>
<comment type="subcellular location">
    <subcellularLocation>
        <location evidence="1">Cell membrane</location>
        <topology evidence="1">Peripheral membrane protein</topology>
        <orientation evidence="1">Cytoplasmic side</orientation>
    </subcellularLocation>
</comment>
<dbReference type="InterPro" id="IPR003593">
    <property type="entry name" value="AAA+_ATPase"/>
</dbReference>
<evidence type="ECO:0000259" key="11">
    <source>
        <dbReference type="PROSITE" id="PS00300"/>
    </source>
</evidence>
<evidence type="ECO:0000313" key="13">
    <source>
        <dbReference type="Proteomes" id="UP000732298"/>
    </source>
</evidence>
<comment type="similarity">
    <text evidence="2">Belongs to the GTP-binding SRP family.</text>
</comment>
<feature type="compositionally biased region" description="Low complexity" evidence="10">
    <location>
        <begin position="112"/>
        <end position="121"/>
    </location>
</feature>
<organism evidence="12 13">
    <name type="scientific">Candidatus Iainarchaeum sp</name>
    <dbReference type="NCBI Taxonomy" id="3101447"/>
    <lineage>
        <taxon>Archaea</taxon>
        <taxon>Candidatus Iainarchaeota</taxon>
        <taxon>Candidatus Iainarchaeia</taxon>
        <taxon>Candidatus Iainarchaeales</taxon>
        <taxon>Candidatus Iainarchaeaceae</taxon>
        <taxon>Candidatus Iainarchaeum</taxon>
    </lineage>
</organism>
<evidence type="ECO:0000256" key="2">
    <source>
        <dbReference type="ARBA" id="ARBA00008531"/>
    </source>
</evidence>
<dbReference type="SMART" id="SM00382">
    <property type="entry name" value="AAA"/>
    <property type="match status" value="1"/>
</dbReference>
<dbReference type="SMART" id="SM00962">
    <property type="entry name" value="SRP54"/>
    <property type="match status" value="1"/>
</dbReference>
<keyword evidence="4" id="KW-0963">Cytoplasm</keyword>
<dbReference type="InterPro" id="IPR027417">
    <property type="entry name" value="P-loop_NTPase"/>
</dbReference>
<dbReference type="NCBIfam" id="TIGR00064">
    <property type="entry name" value="ftsY"/>
    <property type="match status" value="1"/>
</dbReference>
<dbReference type="Gene3D" id="3.40.50.300">
    <property type="entry name" value="P-loop containing nucleotide triphosphate hydrolases"/>
    <property type="match status" value="1"/>
</dbReference>
<dbReference type="InterPro" id="IPR004390">
    <property type="entry name" value="SR_rcpt_FtsY"/>
</dbReference>
<accession>A0A8T3YLD6</accession>
<dbReference type="PROSITE" id="PS00300">
    <property type="entry name" value="SRP54"/>
    <property type="match status" value="1"/>
</dbReference>
<dbReference type="EMBL" id="JACQPB010000034">
    <property type="protein sequence ID" value="MBI4210447.1"/>
    <property type="molecule type" value="Genomic_DNA"/>
</dbReference>
<name>A0A8T3YLD6_9ARCH</name>
<keyword evidence="3" id="KW-1003">Cell membrane</keyword>
<dbReference type="SUPFAM" id="SSF47364">
    <property type="entry name" value="Domain of the SRP/SRP receptor G-proteins"/>
    <property type="match status" value="1"/>
</dbReference>
<dbReference type="GO" id="GO:0003924">
    <property type="term" value="F:GTPase activity"/>
    <property type="evidence" value="ECO:0007669"/>
    <property type="project" value="TreeGrafter"/>
</dbReference>
<evidence type="ECO:0000256" key="9">
    <source>
        <dbReference type="ARBA" id="ARBA00023170"/>
    </source>
</evidence>
<dbReference type="Pfam" id="PF00448">
    <property type="entry name" value="SRP54"/>
    <property type="match status" value="1"/>
</dbReference>
<dbReference type="GO" id="GO:0005886">
    <property type="term" value="C:plasma membrane"/>
    <property type="evidence" value="ECO:0007669"/>
    <property type="project" value="UniProtKB-SubCell"/>
</dbReference>
<dbReference type="InterPro" id="IPR013822">
    <property type="entry name" value="Signal_recog_particl_SRP54_hlx"/>
</dbReference>
<protein>
    <submittedName>
        <fullName evidence="12">Signal recognition particle-docking protein FtsY</fullName>
    </submittedName>
</protein>
<feature type="compositionally biased region" description="Basic and acidic residues" evidence="10">
    <location>
        <begin position="14"/>
        <end position="39"/>
    </location>
</feature>
<evidence type="ECO:0000256" key="3">
    <source>
        <dbReference type="ARBA" id="ARBA00022475"/>
    </source>
</evidence>
<evidence type="ECO:0000256" key="8">
    <source>
        <dbReference type="ARBA" id="ARBA00023136"/>
    </source>
</evidence>
<dbReference type="PANTHER" id="PTHR43134:SF1">
    <property type="entry name" value="SIGNAL RECOGNITION PARTICLE RECEPTOR SUBUNIT ALPHA"/>
    <property type="match status" value="1"/>
</dbReference>
<keyword evidence="7" id="KW-0342">GTP-binding</keyword>
<comment type="caution">
    <text evidence="12">The sequence shown here is derived from an EMBL/GenBank/DDBJ whole genome shotgun (WGS) entry which is preliminary data.</text>
</comment>
<feature type="domain" description="SRP54-type proteins GTP-binding" evidence="11">
    <location>
        <begin position="405"/>
        <end position="418"/>
    </location>
</feature>
<dbReference type="SUPFAM" id="SSF52540">
    <property type="entry name" value="P-loop containing nucleoside triphosphate hydrolases"/>
    <property type="match status" value="1"/>
</dbReference>
<dbReference type="GO" id="GO:0005047">
    <property type="term" value="F:signal recognition particle binding"/>
    <property type="evidence" value="ECO:0007669"/>
    <property type="project" value="TreeGrafter"/>
</dbReference>
<evidence type="ECO:0000256" key="10">
    <source>
        <dbReference type="SAM" id="MobiDB-lite"/>
    </source>
</evidence>
<feature type="compositionally biased region" description="Basic and acidic residues" evidence="10">
    <location>
        <begin position="67"/>
        <end position="85"/>
    </location>
</feature>
<feature type="region of interest" description="Disordered" evidence="10">
    <location>
        <begin position="1"/>
        <end position="136"/>
    </location>
</feature>
<dbReference type="SMART" id="SM00963">
    <property type="entry name" value="SRP54_N"/>
    <property type="match status" value="1"/>
</dbReference>
<keyword evidence="5" id="KW-0547">Nucleotide-binding</keyword>
<proteinExistence type="inferred from homology"/>
<evidence type="ECO:0000256" key="6">
    <source>
        <dbReference type="ARBA" id="ARBA00022801"/>
    </source>
</evidence>